<evidence type="ECO:0000313" key="7">
    <source>
        <dbReference type="EMBL" id="KAG6473770.1"/>
    </source>
</evidence>
<dbReference type="InterPro" id="IPR024097">
    <property type="entry name" value="bHLH_ZIP_TF"/>
</dbReference>
<gene>
    <name evidence="7" type="ORF">ZIOFF_067687</name>
</gene>
<evidence type="ECO:0000313" key="8">
    <source>
        <dbReference type="Proteomes" id="UP000734854"/>
    </source>
</evidence>
<keyword evidence="3" id="KW-0804">Transcription</keyword>
<dbReference type="Pfam" id="PF00010">
    <property type="entry name" value="HLH"/>
    <property type="match status" value="1"/>
</dbReference>
<dbReference type="InterPro" id="IPR011598">
    <property type="entry name" value="bHLH_dom"/>
</dbReference>
<feature type="region of interest" description="Disordered" evidence="5">
    <location>
        <begin position="60"/>
        <end position="111"/>
    </location>
</feature>
<keyword evidence="4" id="KW-0539">Nucleus</keyword>
<evidence type="ECO:0000256" key="3">
    <source>
        <dbReference type="ARBA" id="ARBA00023163"/>
    </source>
</evidence>
<sequence length="269" mass="29587">MTSFLDTIVNSTGREHHGDAANIFSDCFDYYFSLEAKSQIANVAATEASESFDIKSSVSVQVDNSGPSPTGSSITAKPCKEEKESKNSEKLRSKRGVNGGAQKGKEAKGVKFEEPPKGVIHVRARRGEATDSHSLAERLRRERISEKMKILQSLVPGCDRIKGKQLILEEIINYVQCLQNQIEILSMKLVSMSSLTGIDLDSPMDQAEAIPGPVPNDYQMMEQYLEPCLLAPEHGPNLLSSQDGISLLMEGLNQTQGSPNHEEFNYLIN</sequence>
<proteinExistence type="predicted"/>
<dbReference type="EMBL" id="JACMSC010000019">
    <property type="protein sequence ID" value="KAG6473770.1"/>
    <property type="molecule type" value="Genomic_DNA"/>
</dbReference>
<dbReference type="Proteomes" id="UP000734854">
    <property type="component" value="Unassembled WGS sequence"/>
</dbReference>
<feature type="domain" description="BHLH" evidence="6">
    <location>
        <begin position="128"/>
        <end position="178"/>
    </location>
</feature>
<dbReference type="GO" id="GO:0046983">
    <property type="term" value="F:protein dimerization activity"/>
    <property type="evidence" value="ECO:0007669"/>
    <property type="project" value="InterPro"/>
</dbReference>
<dbReference type="PROSITE" id="PS50888">
    <property type="entry name" value="BHLH"/>
    <property type="match status" value="1"/>
</dbReference>
<comment type="subcellular location">
    <subcellularLocation>
        <location evidence="1">Nucleus</location>
    </subcellularLocation>
</comment>
<dbReference type="GO" id="GO:0005634">
    <property type="term" value="C:nucleus"/>
    <property type="evidence" value="ECO:0007669"/>
    <property type="project" value="UniProtKB-SubCell"/>
</dbReference>
<dbReference type="GO" id="GO:0003700">
    <property type="term" value="F:DNA-binding transcription factor activity"/>
    <property type="evidence" value="ECO:0007669"/>
    <property type="project" value="TreeGrafter"/>
</dbReference>
<dbReference type="SMART" id="SM00353">
    <property type="entry name" value="HLH"/>
    <property type="match status" value="1"/>
</dbReference>
<feature type="compositionally biased region" description="Basic and acidic residues" evidence="5">
    <location>
        <begin position="78"/>
        <end position="91"/>
    </location>
</feature>
<keyword evidence="2" id="KW-0805">Transcription regulation</keyword>
<feature type="compositionally biased region" description="Polar residues" evidence="5">
    <location>
        <begin position="60"/>
        <end position="75"/>
    </location>
</feature>
<reference evidence="7 8" key="1">
    <citation type="submission" date="2020-08" db="EMBL/GenBank/DDBJ databases">
        <title>Plant Genome Project.</title>
        <authorList>
            <person name="Zhang R.-G."/>
        </authorList>
    </citation>
    <scope>NUCLEOTIDE SEQUENCE [LARGE SCALE GENOMIC DNA]</scope>
    <source>
        <tissue evidence="7">Rhizome</tissue>
    </source>
</reference>
<organism evidence="7 8">
    <name type="scientific">Zingiber officinale</name>
    <name type="common">Ginger</name>
    <name type="synonym">Amomum zingiber</name>
    <dbReference type="NCBI Taxonomy" id="94328"/>
    <lineage>
        <taxon>Eukaryota</taxon>
        <taxon>Viridiplantae</taxon>
        <taxon>Streptophyta</taxon>
        <taxon>Embryophyta</taxon>
        <taxon>Tracheophyta</taxon>
        <taxon>Spermatophyta</taxon>
        <taxon>Magnoliopsida</taxon>
        <taxon>Liliopsida</taxon>
        <taxon>Zingiberales</taxon>
        <taxon>Zingiberaceae</taxon>
        <taxon>Zingiber</taxon>
    </lineage>
</organism>
<dbReference type="PANTHER" id="PTHR12565">
    <property type="entry name" value="STEROL REGULATORY ELEMENT-BINDING PROTEIN"/>
    <property type="match status" value="1"/>
</dbReference>
<evidence type="ECO:0000256" key="5">
    <source>
        <dbReference type="SAM" id="MobiDB-lite"/>
    </source>
</evidence>
<dbReference type="PANTHER" id="PTHR12565:SF431">
    <property type="entry name" value="TRANSCRIPTION FACTOR BHLH137"/>
    <property type="match status" value="1"/>
</dbReference>
<evidence type="ECO:0000259" key="6">
    <source>
        <dbReference type="PROSITE" id="PS50888"/>
    </source>
</evidence>
<protein>
    <recommendedName>
        <fullName evidence="6">BHLH domain-containing protein</fullName>
    </recommendedName>
</protein>
<dbReference type="OrthoDB" id="690068at2759"/>
<dbReference type="AlphaFoldDB" id="A0A8J5C620"/>
<keyword evidence="8" id="KW-1185">Reference proteome</keyword>
<evidence type="ECO:0000256" key="2">
    <source>
        <dbReference type="ARBA" id="ARBA00023015"/>
    </source>
</evidence>
<evidence type="ECO:0000256" key="1">
    <source>
        <dbReference type="ARBA" id="ARBA00004123"/>
    </source>
</evidence>
<comment type="caution">
    <text evidence="7">The sequence shown here is derived from an EMBL/GenBank/DDBJ whole genome shotgun (WGS) entry which is preliminary data.</text>
</comment>
<name>A0A8J5C620_ZINOF</name>
<accession>A0A8J5C620</accession>
<evidence type="ECO:0000256" key="4">
    <source>
        <dbReference type="ARBA" id="ARBA00023242"/>
    </source>
</evidence>